<dbReference type="AlphaFoldDB" id="A0A2R3QVR4"/>
<dbReference type="OrthoDB" id="7022621at2"/>
<evidence type="ECO:0000313" key="1">
    <source>
        <dbReference type="EMBL" id="AVO55889.1"/>
    </source>
</evidence>
<name>A0A2R3QVR4_ECTME</name>
<protein>
    <submittedName>
        <fullName evidence="1">Uncharacterized protein</fullName>
    </submittedName>
</protein>
<reference evidence="1 2" key="1">
    <citation type="submission" date="2018-03" db="EMBL/GenBank/DDBJ databases">
        <title>Complete genome sequence and methylome analysis of Pseudomonas mendocina NEB 698.</title>
        <authorList>
            <person name="Morgan R.D."/>
        </authorList>
    </citation>
    <scope>NUCLEOTIDE SEQUENCE [LARGE SCALE GENOMIC DNA]</scope>
    <source>
        <strain evidence="1 2">NEB698</strain>
    </source>
</reference>
<dbReference type="RefSeq" id="WP_106741929.1">
    <property type="nucleotide sequence ID" value="NZ_CP027657.1"/>
</dbReference>
<sequence length="98" mass="10717">MNSQPLAGWLLGVIALALPGVLLAAQLEPLDAEAAVPAQDYRSPLQHYRPLPDEPVQDWRAANDQVGRIGGWRAYAQEGWEKPDAAAETMEGDAHEHH</sequence>
<accession>A0A2R3QVR4</accession>
<proteinExistence type="predicted"/>
<evidence type="ECO:0000313" key="2">
    <source>
        <dbReference type="Proteomes" id="UP000238327"/>
    </source>
</evidence>
<organism evidence="1 2">
    <name type="scientific">Ectopseudomonas mendocina</name>
    <name type="common">Pseudomonas mendocina</name>
    <dbReference type="NCBI Taxonomy" id="300"/>
    <lineage>
        <taxon>Bacteria</taxon>
        <taxon>Pseudomonadati</taxon>
        <taxon>Pseudomonadota</taxon>
        <taxon>Gammaproteobacteria</taxon>
        <taxon>Pseudomonadales</taxon>
        <taxon>Pseudomonadaceae</taxon>
        <taxon>Ectopseudomonas</taxon>
    </lineage>
</organism>
<gene>
    <name evidence="1" type="ORF">C7A17_25115</name>
</gene>
<dbReference type="EMBL" id="CP027657">
    <property type="protein sequence ID" value="AVO55889.1"/>
    <property type="molecule type" value="Genomic_DNA"/>
</dbReference>
<dbReference type="Proteomes" id="UP000238327">
    <property type="component" value="Chromosome"/>
</dbReference>